<dbReference type="GeneID" id="9743833"/>
<dbReference type="EMBL" id="CP002117">
    <property type="protein sequence ID" value="ADN36124.1"/>
    <property type="molecule type" value="Genomic_DNA"/>
</dbReference>
<proteinExistence type="predicted"/>
<organism evidence="1 2">
    <name type="scientific">Methanolacinia petrolearia (strain DSM 11571 / OCM 486 / SEBR 4847)</name>
    <name type="common">Methanoplanus petrolearius</name>
    <dbReference type="NCBI Taxonomy" id="679926"/>
    <lineage>
        <taxon>Archaea</taxon>
        <taxon>Methanobacteriati</taxon>
        <taxon>Methanobacteriota</taxon>
        <taxon>Stenosarchaea group</taxon>
        <taxon>Methanomicrobia</taxon>
        <taxon>Methanomicrobiales</taxon>
        <taxon>Methanomicrobiaceae</taxon>
        <taxon>Methanolacinia</taxon>
    </lineage>
</organism>
<keyword evidence="2" id="KW-1185">Reference proteome</keyword>
<reference evidence="1 2" key="1">
    <citation type="journal article" date="2010" name="Stand. Genomic Sci.">
        <title>Complete genome sequence of Methanoplanus petrolearius type strain (SEBR 4847).</title>
        <authorList>
            <person name="Brambilla E."/>
            <person name="Djao O.D."/>
            <person name="Daligault H."/>
            <person name="Lapidus A."/>
            <person name="Lucas S."/>
            <person name="Hammon N."/>
            <person name="Nolan M."/>
            <person name="Tice H."/>
            <person name="Cheng J.F."/>
            <person name="Han C."/>
            <person name="Tapia R."/>
            <person name="Goodwin L."/>
            <person name="Pitluck S."/>
            <person name="Liolios K."/>
            <person name="Ivanova N."/>
            <person name="Mavromatis K."/>
            <person name="Mikhailova N."/>
            <person name="Pati A."/>
            <person name="Chen A."/>
            <person name="Palaniappan K."/>
            <person name="Land M."/>
            <person name="Hauser L."/>
            <person name="Chang Y.J."/>
            <person name="Jeffries C.D."/>
            <person name="Rohde M."/>
            <person name="Spring S."/>
            <person name="Sikorski J."/>
            <person name="Goker M."/>
            <person name="Woyke T."/>
            <person name="Bristow J."/>
            <person name="Eisen J.A."/>
            <person name="Markowitz V."/>
            <person name="Hugenholtz P."/>
            <person name="Kyrpides N.C."/>
            <person name="Klenk H.P."/>
        </authorList>
    </citation>
    <scope>NUCLEOTIDE SEQUENCE [LARGE SCALE GENOMIC DNA]</scope>
    <source>
        <strain evidence="2">DSM 11571 / OCM 486 / SEBR 4847</strain>
    </source>
</reference>
<accession>E1REV3</accession>
<evidence type="ECO:0000313" key="2">
    <source>
        <dbReference type="Proteomes" id="UP000006565"/>
    </source>
</evidence>
<name>E1REV3_METP4</name>
<dbReference type="OrthoDB" id="377576at2157"/>
<dbReference type="STRING" id="679926.Mpet_1364"/>
<dbReference type="Proteomes" id="UP000006565">
    <property type="component" value="Chromosome"/>
</dbReference>
<gene>
    <name evidence="1" type="ordered locus">Mpet_1364</name>
</gene>
<sequence>MTMYNDIYVRENFSDTGVIPSTGIPYQSPDIIPCEDGTLTWNLANSAYRGPDIGKSIVNGGINNIYVRARNLNNAAGTGEVELYYSRASMFLLPTNWTRLASAGGEKSLPFIDGSGSTSISSGGIAISNPSFLLTGLPPVSGDHYCIIAIVQTTAHPVTIPDKFPTNGSFCQWTQQNPAVCFRNISYSPNTLTQLNRVFSFGNVNQKDAYFTIVITGRGFVTGTMIKVQCTDKNCPIEQNLSLPKADSQGNQIVSFVTEVPAGFWGDLVVTATSPAGEFPAGASLTSSYFQIPDKTDALDVKVARRFLTSSGIGEDSEFTTAMLIKLGECTIDVTDNPQKIG</sequence>
<dbReference type="AlphaFoldDB" id="E1REV3"/>
<evidence type="ECO:0000313" key="1">
    <source>
        <dbReference type="EMBL" id="ADN36124.1"/>
    </source>
</evidence>
<dbReference type="HOGENOM" id="CLU_851874_0_0_2"/>
<dbReference type="RefSeq" id="WP_013329301.1">
    <property type="nucleotide sequence ID" value="NC_014507.1"/>
</dbReference>
<dbReference type="KEGG" id="mpi:Mpet_1364"/>
<protein>
    <submittedName>
        <fullName evidence="1">Uncharacterized protein</fullName>
    </submittedName>
</protein>